<comment type="caution">
    <text evidence="1">The sequence shown here is derived from an EMBL/GenBank/DDBJ whole genome shotgun (WGS) entry which is preliminary data.</text>
</comment>
<dbReference type="EMBL" id="JACOAF010000041">
    <property type="protein sequence ID" value="MBC3541392.1"/>
    <property type="molecule type" value="Genomic_DNA"/>
</dbReference>
<proteinExistence type="predicted"/>
<name>A0ABR6VW19_9BACT</name>
<sequence>MSSIQSENNFLSKVEILEILDIAKLIVEKNEGPNIPGQRSFSIGLENEPDFEGYQIKILRGDFDISIKKRVVLK</sequence>
<accession>A0ABR6VW19</accession>
<evidence type="ECO:0000313" key="1">
    <source>
        <dbReference type="EMBL" id="MBC3541392.1"/>
    </source>
</evidence>
<dbReference type="RefSeq" id="WP_186640218.1">
    <property type="nucleotide sequence ID" value="NZ_JACOAF010000041.1"/>
</dbReference>
<gene>
    <name evidence="1" type="ORF">H7U12_16985</name>
</gene>
<dbReference type="Proteomes" id="UP000659698">
    <property type="component" value="Unassembled WGS sequence"/>
</dbReference>
<protein>
    <submittedName>
        <fullName evidence="1">Uncharacterized protein</fullName>
    </submittedName>
</protein>
<keyword evidence="2" id="KW-1185">Reference proteome</keyword>
<reference evidence="1 2" key="1">
    <citation type="journal article" date="2019" name="Int. J. Syst. Evol. Microbiol.">
        <title>Rufibacter sediminis sp. nov., isolated from freshwater lake sediment.</title>
        <authorList>
            <person name="Qu J.H."/>
            <person name="Zhang L.J."/>
            <person name="Fu Y.H."/>
            <person name="Li H.F."/>
        </authorList>
    </citation>
    <scope>NUCLEOTIDE SEQUENCE [LARGE SCALE GENOMIC DNA]</scope>
    <source>
        <strain evidence="1 2">H-1</strain>
    </source>
</reference>
<evidence type="ECO:0000313" key="2">
    <source>
        <dbReference type="Proteomes" id="UP000659698"/>
    </source>
</evidence>
<organism evidence="1 2">
    <name type="scientific">Rufibacter sediminis</name>
    <dbReference type="NCBI Taxonomy" id="2762756"/>
    <lineage>
        <taxon>Bacteria</taxon>
        <taxon>Pseudomonadati</taxon>
        <taxon>Bacteroidota</taxon>
        <taxon>Cytophagia</taxon>
        <taxon>Cytophagales</taxon>
        <taxon>Hymenobacteraceae</taxon>
        <taxon>Rufibacter</taxon>
    </lineage>
</organism>